<feature type="region of interest" description="Disordered" evidence="7">
    <location>
        <begin position="424"/>
        <end position="460"/>
    </location>
</feature>
<keyword evidence="5" id="KW-1133">Transmembrane helix</keyword>
<evidence type="ECO:0000313" key="9">
    <source>
        <dbReference type="Proteomes" id="UP000799779"/>
    </source>
</evidence>
<dbReference type="Proteomes" id="UP000799779">
    <property type="component" value="Unassembled WGS sequence"/>
</dbReference>
<proteinExistence type="predicted"/>
<keyword evidence="2" id="KW-0812">Transmembrane</keyword>
<evidence type="ECO:0000256" key="1">
    <source>
        <dbReference type="ARBA" id="ARBA00004325"/>
    </source>
</evidence>
<evidence type="ECO:0000256" key="4">
    <source>
        <dbReference type="ARBA" id="ARBA00022792"/>
    </source>
</evidence>
<dbReference type="EMBL" id="ML977625">
    <property type="protein sequence ID" value="KAF1996479.1"/>
    <property type="molecule type" value="Genomic_DNA"/>
</dbReference>
<dbReference type="InterPro" id="IPR023395">
    <property type="entry name" value="MCP_dom_sf"/>
</dbReference>
<dbReference type="SUPFAM" id="SSF103506">
    <property type="entry name" value="Mitochondrial carrier"/>
    <property type="match status" value="1"/>
</dbReference>
<reference evidence="8" key="1">
    <citation type="journal article" date="2020" name="Stud. Mycol.">
        <title>101 Dothideomycetes genomes: a test case for predicting lifestyles and emergence of pathogens.</title>
        <authorList>
            <person name="Haridas S."/>
            <person name="Albert R."/>
            <person name="Binder M."/>
            <person name="Bloem J."/>
            <person name="Labutti K."/>
            <person name="Salamov A."/>
            <person name="Andreopoulos B."/>
            <person name="Baker S."/>
            <person name="Barry K."/>
            <person name="Bills G."/>
            <person name="Bluhm B."/>
            <person name="Cannon C."/>
            <person name="Castanera R."/>
            <person name="Culley D."/>
            <person name="Daum C."/>
            <person name="Ezra D."/>
            <person name="Gonzalez J."/>
            <person name="Henrissat B."/>
            <person name="Kuo A."/>
            <person name="Liang C."/>
            <person name="Lipzen A."/>
            <person name="Lutzoni F."/>
            <person name="Magnuson J."/>
            <person name="Mondo S."/>
            <person name="Nolan M."/>
            <person name="Ohm R."/>
            <person name="Pangilinan J."/>
            <person name="Park H.-J."/>
            <person name="Ramirez L."/>
            <person name="Alfaro M."/>
            <person name="Sun H."/>
            <person name="Tritt A."/>
            <person name="Yoshinaga Y."/>
            <person name="Zwiers L.-H."/>
            <person name="Turgeon B."/>
            <person name="Goodwin S."/>
            <person name="Spatafora J."/>
            <person name="Crous P."/>
            <person name="Grigoriev I."/>
        </authorList>
    </citation>
    <scope>NUCLEOTIDE SEQUENCE</scope>
    <source>
        <strain evidence="8">CBS 123094</strain>
    </source>
</reference>
<feature type="compositionally biased region" description="Low complexity" evidence="7">
    <location>
        <begin position="182"/>
        <end position="192"/>
    </location>
</feature>
<keyword evidence="6" id="KW-0472">Membrane</keyword>
<sequence length="553" mass="59260">MATSRDAPNPLRPYYIPPSIGPPPEAPANHTAPAPTTSYSPRTQKPSFGTQARDILSDLDYDSYFADSSPGVAEHAKKIMDQALWNYTSVLLAQPFEVAKTILQVHQASSQAPGPLLVNTPGLGEEARSRPSSFASGKYEDVRTSASPPPEAGTRTDSMQYPSDSDDDASYFTSSAPKVTDPFSPTSPTASRSPRRRHAPSRSNSSTPTQAPPLAPRNLELRKPDALLEVIAQLWQKEAAWGVWKGTNITFVYNFLLKTSESWTRSLLAALFNIPDPGLLGSAGSGIGGLDIIDSPNPIMSLIVAVAASAIAGLALAPLDLIRTRLIVTSTSTTPRTIYPSLAMLPIFTVTPSLLPVTLLHSTIPTIVSSSTPLFLRSTFAIDPVITPGLYSVSTFLSSTVELFLRLPLETVLRRGQVATLQEHENQRLADTYRGQPSHVRTPSTMSAPGQSTPDESDPTNTRFFKTIVEPGPYKGVFGTMWFIVRDEGVQLIGPGAAVANTVAKAKTPALSARTRVRKGQGIQGLWRGWRVGFWGLVGVWGAAAMGGGGGEF</sequence>
<keyword evidence="3" id="KW-0677">Repeat</keyword>
<accession>A0A6A5W6P7</accession>
<evidence type="ECO:0000256" key="3">
    <source>
        <dbReference type="ARBA" id="ARBA00022737"/>
    </source>
</evidence>
<feature type="compositionally biased region" description="Pro residues" evidence="7">
    <location>
        <begin position="15"/>
        <end position="26"/>
    </location>
</feature>
<keyword evidence="4" id="KW-0999">Mitochondrion inner membrane</keyword>
<protein>
    <submittedName>
        <fullName evidence="8">Mitochondrial carrier</fullName>
    </submittedName>
</protein>
<organism evidence="8 9">
    <name type="scientific">Amniculicola lignicola CBS 123094</name>
    <dbReference type="NCBI Taxonomy" id="1392246"/>
    <lineage>
        <taxon>Eukaryota</taxon>
        <taxon>Fungi</taxon>
        <taxon>Dikarya</taxon>
        <taxon>Ascomycota</taxon>
        <taxon>Pezizomycotina</taxon>
        <taxon>Dothideomycetes</taxon>
        <taxon>Pleosporomycetidae</taxon>
        <taxon>Pleosporales</taxon>
        <taxon>Amniculicolaceae</taxon>
        <taxon>Amniculicola</taxon>
    </lineage>
</organism>
<feature type="compositionally biased region" description="Polar residues" evidence="7">
    <location>
        <begin position="439"/>
        <end position="460"/>
    </location>
</feature>
<dbReference type="PANTHER" id="PTHR24089">
    <property type="entry name" value="SOLUTE CARRIER FAMILY 25"/>
    <property type="match status" value="1"/>
</dbReference>
<evidence type="ECO:0000256" key="7">
    <source>
        <dbReference type="SAM" id="MobiDB-lite"/>
    </source>
</evidence>
<dbReference type="GO" id="GO:0031966">
    <property type="term" value="C:mitochondrial membrane"/>
    <property type="evidence" value="ECO:0007669"/>
    <property type="project" value="UniProtKB-SubCell"/>
</dbReference>
<feature type="region of interest" description="Disordered" evidence="7">
    <location>
        <begin position="1"/>
        <end position="51"/>
    </location>
</feature>
<feature type="region of interest" description="Disordered" evidence="7">
    <location>
        <begin position="112"/>
        <end position="217"/>
    </location>
</feature>
<feature type="compositionally biased region" description="Polar residues" evidence="7">
    <location>
        <begin position="38"/>
        <end position="50"/>
    </location>
</feature>
<keyword evidence="4" id="KW-0496">Mitochondrion</keyword>
<keyword evidence="9" id="KW-1185">Reference proteome</keyword>
<name>A0A6A5W6P7_9PLEO</name>
<gene>
    <name evidence="8" type="ORF">P154DRAFT_556295</name>
</gene>
<evidence type="ECO:0000313" key="8">
    <source>
        <dbReference type="EMBL" id="KAF1996479.1"/>
    </source>
</evidence>
<evidence type="ECO:0000256" key="5">
    <source>
        <dbReference type="ARBA" id="ARBA00022989"/>
    </source>
</evidence>
<feature type="compositionally biased region" description="Low complexity" evidence="7">
    <location>
        <begin position="27"/>
        <end position="37"/>
    </location>
</feature>
<comment type="subcellular location">
    <subcellularLocation>
        <location evidence="1">Mitochondrion membrane</location>
    </subcellularLocation>
</comment>
<dbReference type="Gene3D" id="1.50.40.10">
    <property type="entry name" value="Mitochondrial carrier domain"/>
    <property type="match status" value="1"/>
</dbReference>
<evidence type="ECO:0000256" key="6">
    <source>
        <dbReference type="ARBA" id="ARBA00023136"/>
    </source>
</evidence>
<dbReference type="AlphaFoldDB" id="A0A6A5W6P7"/>
<evidence type="ECO:0000256" key="2">
    <source>
        <dbReference type="ARBA" id="ARBA00022692"/>
    </source>
</evidence>
<dbReference type="OrthoDB" id="77989at2759"/>